<dbReference type="InterPro" id="IPR002104">
    <property type="entry name" value="Integrase_catalytic"/>
</dbReference>
<dbReference type="Gene3D" id="1.10.443.10">
    <property type="entry name" value="Intergrase catalytic core"/>
    <property type="match status" value="1"/>
</dbReference>
<dbReference type="InterPro" id="IPR013762">
    <property type="entry name" value="Integrase-like_cat_sf"/>
</dbReference>
<evidence type="ECO:0000313" key="8">
    <source>
        <dbReference type="Proteomes" id="UP000388235"/>
    </source>
</evidence>
<dbReference type="InterPro" id="IPR044068">
    <property type="entry name" value="CB"/>
</dbReference>
<dbReference type="Proteomes" id="UP000388235">
    <property type="component" value="Chromosome"/>
</dbReference>
<gene>
    <name evidence="7" type="ORF">GH975_00325</name>
</gene>
<evidence type="ECO:0000256" key="1">
    <source>
        <dbReference type="ARBA" id="ARBA00022908"/>
    </source>
</evidence>
<evidence type="ECO:0000256" key="2">
    <source>
        <dbReference type="ARBA" id="ARBA00023125"/>
    </source>
</evidence>
<dbReference type="InterPro" id="IPR004107">
    <property type="entry name" value="Integrase_SAM-like_N"/>
</dbReference>
<organism evidence="7 8">
    <name type="scientific">Litorivicinus lipolyticus</name>
    <dbReference type="NCBI Taxonomy" id="418701"/>
    <lineage>
        <taxon>Bacteria</taxon>
        <taxon>Pseudomonadati</taxon>
        <taxon>Pseudomonadota</taxon>
        <taxon>Gammaproteobacteria</taxon>
        <taxon>Oceanospirillales</taxon>
        <taxon>Litorivicinaceae</taxon>
        <taxon>Litorivicinus</taxon>
    </lineage>
</organism>
<dbReference type="EMBL" id="CP045871">
    <property type="protein sequence ID" value="QGG79081.1"/>
    <property type="molecule type" value="Genomic_DNA"/>
</dbReference>
<evidence type="ECO:0000259" key="5">
    <source>
        <dbReference type="PROSITE" id="PS51898"/>
    </source>
</evidence>
<name>A0A5Q2QA02_9GAMM</name>
<sequence>MIGELFERFDGAYAENTIRAYRSDFNDYAGWCDKQGLAALPPNGAQLADYVTDMASRLCIATIQRRLASLGSLFRLLELNDPTKGADCQLAFKRARRRYGAPPKQATPLTRELLEPLLDTCDNSVVGRRDRIMLRLGYHSLRRRSELVAFRFDDLIQTPAGTVRLHLRRSKTDQFGQGKQLALPADLIDQISQWRQTVNGRSDFIVCTLVNQQPVNRPLEPARVNQILRQRQAMAGIELAKPLSGHSFRVGGALDLLRQGMSLEKIMLKGGWKSESTALRYLREWVDEE</sequence>
<reference evidence="7 8" key="1">
    <citation type="submission" date="2019-11" db="EMBL/GenBank/DDBJ databases">
        <authorList>
            <person name="Khan S.A."/>
            <person name="Jeon C.O."/>
            <person name="Chun B.H."/>
        </authorList>
    </citation>
    <scope>NUCLEOTIDE SEQUENCE [LARGE SCALE GENOMIC DNA]</scope>
    <source>
        <strain evidence="7 8">IMCC 1097</strain>
    </source>
</reference>
<dbReference type="InterPro" id="IPR011010">
    <property type="entry name" value="DNA_brk_join_enz"/>
</dbReference>
<dbReference type="OrthoDB" id="5914130at2"/>
<dbReference type="SUPFAM" id="SSF47823">
    <property type="entry name" value="lambda integrase-like, N-terminal domain"/>
    <property type="match status" value="1"/>
</dbReference>
<keyword evidence="1" id="KW-0229">DNA integration</keyword>
<dbReference type="GO" id="GO:0003677">
    <property type="term" value="F:DNA binding"/>
    <property type="evidence" value="ECO:0007669"/>
    <property type="project" value="UniProtKB-UniRule"/>
</dbReference>
<dbReference type="PROSITE" id="PS51898">
    <property type="entry name" value="TYR_RECOMBINASE"/>
    <property type="match status" value="1"/>
</dbReference>
<evidence type="ECO:0000313" key="7">
    <source>
        <dbReference type="EMBL" id="QGG79081.1"/>
    </source>
</evidence>
<dbReference type="PANTHER" id="PTHR34605:SF3">
    <property type="entry name" value="P CELL-TYPE AGGLUTINATION PROTEIN MAP4-LIKE-RELATED"/>
    <property type="match status" value="1"/>
</dbReference>
<feature type="domain" description="Core-binding (CB)" evidence="6">
    <location>
        <begin position="1"/>
        <end position="78"/>
    </location>
</feature>
<dbReference type="Pfam" id="PF00589">
    <property type="entry name" value="Phage_integrase"/>
    <property type="match status" value="1"/>
</dbReference>
<dbReference type="RefSeq" id="WP_153712585.1">
    <property type="nucleotide sequence ID" value="NZ_CP045871.1"/>
</dbReference>
<dbReference type="GO" id="GO:0015074">
    <property type="term" value="P:DNA integration"/>
    <property type="evidence" value="ECO:0007669"/>
    <property type="project" value="UniProtKB-KW"/>
</dbReference>
<keyword evidence="8" id="KW-1185">Reference proteome</keyword>
<protein>
    <submittedName>
        <fullName evidence="7">Tyrosine-type recombinase/integrase</fullName>
    </submittedName>
</protein>
<dbReference type="PANTHER" id="PTHR34605">
    <property type="entry name" value="PHAGE_INTEGRASE DOMAIN-CONTAINING PROTEIN"/>
    <property type="match status" value="1"/>
</dbReference>
<dbReference type="SUPFAM" id="SSF56349">
    <property type="entry name" value="DNA breaking-rejoining enzymes"/>
    <property type="match status" value="1"/>
</dbReference>
<accession>A0A5Q2QA02</accession>
<evidence type="ECO:0000259" key="6">
    <source>
        <dbReference type="PROSITE" id="PS51900"/>
    </source>
</evidence>
<dbReference type="InterPro" id="IPR010998">
    <property type="entry name" value="Integrase_recombinase_N"/>
</dbReference>
<evidence type="ECO:0000256" key="3">
    <source>
        <dbReference type="ARBA" id="ARBA00023172"/>
    </source>
</evidence>
<evidence type="ECO:0000256" key="4">
    <source>
        <dbReference type="PROSITE-ProRule" id="PRU01248"/>
    </source>
</evidence>
<keyword evidence="3" id="KW-0233">DNA recombination</keyword>
<dbReference type="Gene3D" id="1.10.150.130">
    <property type="match status" value="1"/>
</dbReference>
<dbReference type="InterPro" id="IPR052925">
    <property type="entry name" value="Phage_Integrase-like_Recomb"/>
</dbReference>
<keyword evidence="2 4" id="KW-0238">DNA-binding</keyword>
<dbReference type="AlphaFoldDB" id="A0A5Q2QA02"/>
<dbReference type="KEGG" id="llp:GH975_00325"/>
<proteinExistence type="predicted"/>
<dbReference type="PROSITE" id="PS51900">
    <property type="entry name" value="CB"/>
    <property type="match status" value="1"/>
</dbReference>
<dbReference type="GO" id="GO:0006310">
    <property type="term" value="P:DNA recombination"/>
    <property type="evidence" value="ECO:0007669"/>
    <property type="project" value="UniProtKB-KW"/>
</dbReference>
<dbReference type="Pfam" id="PF02899">
    <property type="entry name" value="Phage_int_SAM_1"/>
    <property type="match status" value="1"/>
</dbReference>
<feature type="domain" description="Tyr recombinase" evidence="5">
    <location>
        <begin position="104"/>
        <end position="289"/>
    </location>
</feature>